<sequence>MRGFMRHGVPSMLKHGSGAERSRTRPIDGIGQPRVWRYRRVCSFCSFRTCDELRNGVETRRYVIAWFRADLRVRDNPVLLAAIRAGKGHVLPVYCFDPRSFGLTDQAKFPKCAAPRAQFLRECVEDLRNSLRALGSDLIVRHGRPEAVLSELAEQCGCSQVFGSKEVARDETRVEEKLNASLAALENPPELTLRWGASTMFHPDDLPDGVAQLPNAFVRFRRVLERQPPVPMRSPLLPPAKGALQPLPEGVDCGAIPSMDELLKESIPAEAERCFQLDARAALPFRGGETAALARVHYYLWESDRIFKFNYTRRGLRGADYSSKFSAWLAHGCVSARDIGHEIKRYERTRKANLSTQRLVHELMVRDHFRFLAMRVGDALFRLGGPRGRLDFEWKHDRAAFEAWCTGATGYPLVDASMRELHRTGFMSDRGRRSVASFLIKELRIDWRWGAEWFESRLLDYDVHSNYGNWTSAAGLGVDPREELRLNVVKQGRAFDRYGLYAKLWLPELKAIPQGDYFMYEPHRKPAAERATCANLEQYPAPFVERKREPNALTALSARLRESRVREARGAESRRDVWQGRLAAMSKSSITDAELDDLVQSLVVQQSVAQSGRESVDVPRYTYTALGVALVVSVLLLIGAWMKYHRWIRRALESREDSALFPSMRGTTRM</sequence>
<keyword evidence="4 7" id="KW-0157">Chromophore</keyword>
<evidence type="ECO:0000313" key="11">
    <source>
        <dbReference type="EMBL" id="KAA8493826.1"/>
    </source>
</evidence>
<name>A0A5J4YRA5_PORPP</name>
<feature type="site" description="Electron transfer via tryptophanyl radical" evidence="6">
    <location>
        <position position="470"/>
    </location>
</feature>
<evidence type="ECO:0000256" key="6">
    <source>
        <dbReference type="PIRSR" id="PIRSR602081-2"/>
    </source>
</evidence>
<dbReference type="InterPro" id="IPR002081">
    <property type="entry name" value="Cryptochrome/DNA_photolyase_1"/>
</dbReference>
<dbReference type="Pfam" id="PF00875">
    <property type="entry name" value="DNA_photolyase"/>
    <property type="match status" value="1"/>
</dbReference>
<evidence type="ECO:0000313" key="12">
    <source>
        <dbReference type="Proteomes" id="UP000324585"/>
    </source>
</evidence>
<dbReference type="SUPFAM" id="SSF48173">
    <property type="entry name" value="Cryptochrome/photolyase FAD-binding domain"/>
    <property type="match status" value="1"/>
</dbReference>
<dbReference type="PROSITE" id="PS00394">
    <property type="entry name" value="DNA_PHOTOLYASES_1_1"/>
    <property type="match status" value="1"/>
</dbReference>
<dbReference type="Gene3D" id="1.10.579.10">
    <property type="entry name" value="DNA Cyclobutane Dipyrimidine Photolyase, subunit A, domain 3"/>
    <property type="match status" value="1"/>
</dbReference>
<evidence type="ECO:0000259" key="10">
    <source>
        <dbReference type="PROSITE" id="PS51645"/>
    </source>
</evidence>
<comment type="cofactor">
    <cofactor evidence="5 7">
        <name>FAD</name>
        <dbReference type="ChEBI" id="CHEBI:57692"/>
    </cofactor>
    <text evidence="5 7">Binds 1 FAD per subunit.</text>
</comment>
<evidence type="ECO:0000256" key="7">
    <source>
        <dbReference type="RuleBase" id="RU367151"/>
    </source>
</evidence>
<dbReference type="InterPro" id="IPR014133">
    <property type="entry name" value="Cry_DASH"/>
</dbReference>
<evidence type="ECO:0000256" key="8">
    <source>
        <dbReference type="SAM" id="MobiDB-lite"/>
    </source>
</evidence>
<protein>
    <recommendedName>
        <fullName evidence="7">Cryptochrome DASH</fullName>
    </recommendedName>
</protein>
<gene>
    <name evidence="11" type="ORF">FVE85_4963</name>
</gene>
<dbReference type="InterPro" id="IPR036134">
    <property type="entry name" value="Crypto/Photolyase_FAD-like_sf"/>
</dbReference>
<proteinExistence type="inferred from homology"/>
<dbReference type="PRINTS" id="PR00147">
    <property type="entry name" value="DNAPHOTLYASE"/>
</dbReference>
<feature type="site" description="Electron transfer via tryptophanyl radical" evidence="6">
    <location>
        <position position="447"/>
    </location>
</feature>
<dbReference type="Gene3D" id="3.40.50.620">
    <property type="entry name" value="HUPs"/>
    <property type="match status" value="1"/>
</dbReference>
<dbReference type="InterPro" id="IPR014729">
    <property type="entry name" value="Rossmann-like_a/b/a_fold"/>
</dbReference>
<dbReference type="InterPro" id="IPR018394">
    <property type="entry name" value="DNA_photolyase_1_CS_C"/>
</dbReference>
<evidence type="ECO:0000256" key="1">
    <source>
        <dbReference type="ARBA" id="ARBA00005862"/>
    </source>
</evidence>
<organism evidence="11 12">
    <name type="scientific">Porphyridium purpureum</name>
    <name type="common">Red alga</name>
    <name type="synonym">Porphyridium cruentum</name>
    <dbReference type="NCBI Taxonomy" id="35688"/>
    <lineage>
        <taxon>Eukaryota</taxon>
        <taxon>Rhodophyta</taxon>
        <taxon>Bangiophyceae</taxon>
        <taxon>Porphyridiales</taxon>
        <taxon>Porphyridiaceae</taxon>
        <taxon>Porphyridium</taxon>
    </lineage>
</organism>
<dbReference type="GO" id="GO:0071949">
    <property type="term" value="F:FAD binding"/>
    <property type="evidence" value="ECO:0007669"/>
    <property type="project" value="TreeGrafter"/>
</dbReference>
<dbReference type="InterPro" id="IPR006050">
    <property type="entry name" value="DNA_photolyase_N"/>
</dbReference>
<comment type="function">
    <text evidence="7">May have a photoreceptor function.</text>
</comment>
<keyword evidence="9" id="KW-0812">Transmembrane</keyword>
<dbReference type="Gene3D" id="1.25.40.80">
    <property type="match status" value="1"/>
</dbReference>
<dbReference type="GO" id="GO:0003677">
    <property type="term" value="F:DNA binding"/>
    <property type="evidence" value="ECO:0007669"/>
    <property type="project" value="TreeGrafter"/>
</dbReference>
<keyword evidence="9" id="KW-0472">Membrane</keyword>
<dbReference type="PANTHER" id="PTHR11455:SF22">
    <property type="entry name" value="CRYPTOCHROME DASH"/>
    <property type="match status" value="1"/>
</dbReference>
<dbReference type="OrthoDB" id="435881at2759"/>
<evidence type="ECO:0000256" key="4">
    <source>
        <dbReference type="ARBA" id="ARBA00022991"/>
    </source>
</evidence>
<comment type="similarity">
    <text evidence="1 7">Belongs to the DNA photolyase class-1 family.</text>
</comment>
<dbReference type="OMA" id="REICHEE"/>
<accession>A0A5J4YRA5</accession>
<dbReference type="GO" id="GO:0003904">
    <property type="term" value="F:deoxyribodipyrimidine photo-lyase activity"/>
    <property type="evidence" value="ECO:0007669"/>
    <property type="project" value="TreeGrafter"/>
</dbReference>
<keyword evidence="12" id="KW-1185">Reference proteome</keyword>
<feature type="transmembrane region" description="Helical" evidence="9">
    <location>
        <begin position="621"/>
        <end position="642"/>
    </location>
</feature>
<evidence type="ECO:0000256" key="9">
    <source>
        <dbReference type="SAM" id="Phobius"/>
    </source>
</evidence>
<comment type="caution">
    <text evidence="11">The sequence shown here is derived from an EMBL/GenBank/DDBJ whole genome shotgun (WGS) entry which is preliminary data.</text>
</comment>
<dbReference type="InterPro" id="IPR005101">
    <property type="entry name" value="Cryptochr/Photolyase_FAD-bd"/>
</dbReference>
<feature type="binding site" evidence="5">
    <location>
        <begin position="322"/>
        <end position="326"/>
    </location>
    <ligand>
        <name>FAD</name>
        <dbReference type="ChEBI" id="CHEBI:57692"/>
    </ligand>
</feature>
<dbReference type="Pfam" id="PF03441">
    <property type="entry name" value="FAD_binding_7"/>
    <property type="match status" value="1"/>
</dbReference>
<feature type="domain" description="Photolyase/cryptochrome alpha/beta" evidence="10">
    <location>
        <begin position="61"/>
        <end position="199"/>
    </location>
</feature>
<keyword evidence="2 5" id="KW-0285">Flavoprotein</keyword>
<feature type="site" description="Electron transfer via tryptophanyl radical" evidence="6">
    <location>
        <position position="394"/>
    </location>
</feature>
<dbReference type="PANTHER" id="PTHR11455">
    <property type="entry name" value="CRYPTOCHROME"/>
    <property type="match status" value="1"/>
</dbReference>
<dbReference type="PROSITE" id="PS51645">
    <property type="entry name" value="PHR_CRY_ALPHA_BETA"/>
    <property type="match status" value="1"/>
</dbReference>
<feature type="region of interest" description="Disordered" evidence="8">
    <location>
        <begin position="1"/>
        <end position="25"/>
    </location>
</feature>
<evidence type="ECO:0000256" key="2">
    <source>
        <dbReference type="ARBA" id="ARBA00022630"/>
    </source>
</evidence>
<dbReference type="InterPro" id="IPR036155">
    <property type="entry name" value="Crypto/Photolyase_N_sf"/>
</dbReference>
<dbReference type="AlphaFoldDB" id="A0A5J4YRA5"/>
<dbReference type="Proteomes" id="UP000324585">
    <property type="component" value="Unassembled WGS sequence"/>
</dbReference>
<reference evidence="12" key="1">
    <citation type="journal article" date="2019" name="Nat. Commun.">
        <title>Expansion of phycobilisome linker gene families in mesophilic red algae.</title>
        <authorList>
            <person name="Lee J."/>
            <person name="Kim D."/>
            <person name="Bhattacharya D."/>
            <person name="Yoon H.S."/>
        </authorList>
    </citation>
    <scope>NUCLEOTIDE SEQUENCE [LARGE SCALE GENOMIC DNA]</scope>
    <source>
        <strain evidence="12">CCMP 1328</strain>
    </source>
</reference>
<dbReference type="NCBIfam" id="TIGR02765">
    <property type="entry name" value="crypto_DASH"/>
    <property type="match status" value="1"/>
</dbReference>
<keyword evidence="3 5" id="KW-0274">FAD</keyword>
<dbReference type="EMBL" id="VRMN01000006">
    <property type="protein sequence ID" value="KAA8493826.1"/>
    <property type="molecule type" value="Genomic_DNA"/>
</dbReference>
<dbReference type="SUPFAM" id="SSF52425">
    <property type="entry name" value="Cryptochrome/photolyase, N-terminal domain"/>
    <property type="match status" value="1"/>
</dbReference>
<evidence type="ECO:0000256" key="5">
    <source>
        <dbReference type="PIRSR" id="PIRSR602081-1"/>
    </source>
</evidence>
<feature type="binding site" evidence="5">
    <location>
        <begin position="460"/>
        <end position="462"/>
    </location>
    <ligand>
        <name>FAD</name>
        <dbReference type="ChEBI" id="CHEBI:57692"/>
    </ligand>
</feature>
<keyword evidence="9" id="KW-1133">Transmembrane helix</keyword>
<dbReference type="GO" id="GO:0000719">
    <property type="term" value="P:photoreactive repair"/>
    <property type="evidence" value="ECO:0007669"/>
    <property type="project" value="TreeGrafter"/>
</dbReference>
<comment type="cofactor">
    <cofactor evidence="7">
        <name>(6R)-5,10-methylene-5,6,7,8-tetrahydrofolate</name>
        <dbReference type="ChEBI" id="CHEBI:15636"/>
    </cofactor>
    <text evidence="7">Binds 1 5,10-methenyltetrahydrofolate (MTHF) per subunit.</text>
</comment>
<evidence type="ECO:0000256" key="3">
    <source>
        <dbReference type="ARBA" id="ARBA00022827"/>
    </source>
</evidence>